<organism evidence="1 2">
    <name type="scientific">Dendrobium thyrsiflorum</name>
    <name type="common">Pinecone-like raceme dendrobium</name>
    <name type="synonym">Orchid</name>
    <dbReference type="NCBI Taxonomy" id="117978"/>
    <lineage>
        <taxon>Eukaryota</taxon>
        <taxon>Viridiplantae</taxon>
        <taxon>Streptophyta</taxon>
        <taxon>Embryophyta</taxon>
        <taxon>Tracheophyta</taxon>
        <taxon>Spermatophyta</taxon>
        <taxon>Magnoliopsida</taxon>
        <taxon>Liliopsida</taxon>
        <taxon>Asparagales</taxon>
        <taxon>Orchidaceae</taxon>
        <taxon>Epidendroideae</taxon>
        <taxon>Malaxideae</taxon>
        <taxon>Dendrobiinae</taxon>
        <taxon>Dendrobium</taxon>
    </lineage>
</organism>
<evidence type="ECO:0000313" key="2">
    <source>
        <dbReference type="Proteomes" id="UP001552299"/>
    </source>
</evidence>
<reference evidence="1 2" key="1">
    <citation type="journal article" date="2024" name="Plant Biotechnol. J.">
        <title>Dendrobium thyrsiflorum genome and its molecular insights into genes involved in important horticultural traits.</title>
        <authorList>
            <person name="Chen B."/>
            <person name="Wang J.Y."/>
            <person name="Zheng P.J."/>
            <person name="Li K.L."/>
            <person name="Liang Y.M."/>
            <person name="Chen X.F."/>
            <person name="Zhang C."/>
            <person name="Zhao X."/>
            <person name="He X."/>
            <person name="Zhang G.Q."/>
            <person name="Liu Z.J."/>
            <person name="Xu Q."/>
        </authorList>
    </citation>
    <scope>NUCLEOTIDE SEQUENCE [LARGE SCALE GENOMIC DNA]</scope>
    <source>
        <strain evidence="1">GZMU011</strain>
    </source>
</reference>
<name>A0ABD0UK41_DENTH</name>
<evidence type="ECO:0000313" key="1">
    <source>
        <dbReference type="EMBL" id="KAL0912860.1"/>
    </source>
</evidence>
<dbReference type="Proteomes" id="UP001552299">
    <property type="component" value="Unassembled WGS sequence"/>
</dbReference>
<dbReference type="EMBL" id="JANQDX010000013">
    <property type="protein sequence ID" value="KAL0912860.1"/>
    <property type="molecule type" value="Genomic_DNA"/>
</dbReference>
<dbReference type="AlphaFoldDB" id="A0ABD0UK41"/>
<protein>
    <submittedName>
        <fullName evidence="1">Uncharacterized protein</fullName>
    </submittedName>
</protein>
<accession>A0ABD0UK41</accession>
<gene>
    <name evidence="1" type="ORF">M5K25_016274</name>
</gene>
<sequence length="173" mass="19806">MKPLRVLLAFSVRGALKNRLYALFSSVVGREPGAALMTRLVVYMNEVICIRTDEISKLWLNLEKEEMCNSFNSGQLETVTQQLRDTKGELADFRRQAGERLDNIERIGNPAINHISNENFSRKVIHEDCLVSVLFSQWIGYVDKKMKRKSSSLYVENGQISIYNQTGTLEFLV</sequence>
<keyword evidence="2" id="KW-1185">Reference proteome</keyword>
<comment type="caution">
    <text evidence="1">The sequence shown here is derived from an EMBL/GenBank/DDBJ whole genome shotgun (WGS) entry which is preliminary data.</text>
</comment>
<proteinExistence type="predicted"/>